<dbReference type="Proteomes" id="UP001189429">
    <property type="component" value="Unassembled WGS sequence"/>
</dbReference>
<dbReference type="EMBL" id="CAUYUJ010021214">
    <property type="protein sequence ID" value="CAK0903368.1"/>
    <property type="molecule type" value="Genomic_DNA"/>
</dbReference>
<dbReference type="InterPro" id="IPR029063">
    <property type="entry name" value="SAM-dependent_MTases_sf"/>
</dbReference>
<reference evidence="1" key="1">
    <citation type="submission" date="2023-10" db="EMBL/GenBank/DDBJ databases">
        <authorList>
            <person name="Chen Y."/>
            <person name="Shah S."/>
            <person name="Dougan E. K."/>
            <person name="Thang M."/>
            <person name="Chan C."/>
        </authorList>
    </citation>
    <scope>NUCLEOTIDE SEQUENCE [LARGE SCALE GENOMIC DNA]</scope>
</reference>
<proteinExistence type="predicted"/>
<comment type="caution">
    <text evidence="1">The sequence shown here is derived from an EMBL/GenBank/DDBJ whole genome shotgun (WGS) entry which is preliminary data.</text>
</comment>
<evidence type="ECO:0000313" key="1">
    <source>
        <dbReference type="EMBL" id="CAK0903368.1"/>
    </source>
</evidence>
<sequence length="436" mass="46743">LEREGRGRVRRRLRSAIAAAMASRAQGRAVAALDLPESEFTYVAGKQDRPWSQFAQRWSAIQPRLAAALRAVGEDRPLRVVDLGSCTGFFALNAAHQHPEADVVGVEGSVGIGNGNVGMDQGSAQQILKTSAAQTHLRWIRRLGLKNCFIAPEVWDYLRVCDLASHGRPICDVMFSLSVIHHVHGASLKQYAPSGLSHLDGLIDLMGKLLLLAPCHFIELPNRPWIEEAHDHYGSQRAILEAAARASGREWQFTGPLSVAQWFGTRELWLLEVRVPLPPLDIERCPFPLLYQDPGVVGQGAGGAGASDLEDGVAEGLFGGTGEDAASLFSDFTKGPAANCLALDVGGRTIDPGLMLLTEPCHPVDQGVGALLSSAPTELLVAHLALREAVAEAEDALQEAREAELLPEDVGGARRSTAAAESVGWRRLGARESALV</sequence>
<dbReference type="SUPFAM" id="SSF53335">
    <property type="entry name" value="S-adenosyl-L-methionine-dependent methyltransferases"/>
    <property type="match status" value="1"/>
</dbReference>
<organism evidence="1 2">
    <name type="scientific">Prorocentrum cordatum</name>
    <dbReference type="NCBI Taxonomy" id="2364126"/>
    <lineage>
        <taxon>Eukaryota</taxon>
        <taxon>Sar</taxon>
        <taxon>Alveolata</taxon>
        <taxon>Dinophyceae</taxon>
        <taxon>Prorocentrales</taxon>
        <taxon>Prorocentraceae</taxon>
        <taxon>Prorocentrum</taxon>
    </lineage>
</organism>
<gene>
    <name evidence="1" type="ORF">PCOR1329_LOCUS79706</name>
</gene>
<dbReference type="Gene3D" id="3.40.50.150">
    <property type="entry name" value="Vaccinia Virus protein VP39"/>
    <property type="match status" value="1"/>
</dbReference>
<evidence type="ECO:0000313" key="2">
    <source>
        <dbReference type="Proteomes" id="UP001189429"/>
    </source>
</evidence>
<accession>A0ABN9XTL1</accession>
<name>A0ABN9XTL1_9DINO</name>
<protein>
    <submittedName>
        <fullName evidence="1">Uncharacterized protein</fullName>
    </submittedName>
</protein>
<keyword evidence="2" id="KW-1185">Reference proteome</keyword>
<feature type="non-terminal residue" evidence="1">
    <location>
        <position position="1"/>
    </location>
</feature>